<sequence>MPQLLFSNNPRVMVVATPSRQEQQAWHTEENRQKETEREEDHEISRVNSDMDFFADECSSATVASASLCTVNANQYGDDKEKCQTLRKKSQTIHNKEKNPGNMSVGCDVCLKLGAVKSLEGEERYVIHIPLAFHFSTVSSSSGTKLPPKSGGSITSKVQKAYEDEEEEKEKNEEEGASFDRGAAWSGGCNEMLMMCEETSPCDDEAAHSSYNMSKSSSLYRSPLIRKKGITTEKNVIQIHNPHMNNDVTMNPSAKRFINVETPVYTINLPQNFVLSLRLPSDTEKKLLQWHKREMTIFPPPPAWLRAFLYTRRLRNYIFSQSPSVVSPIMHREAEEEEEEEEVSAISTLEGLCIVALNIVAQMGHMQRQRMRQEENVNEITTAQRCLLSDGGIFSNMQEEQIRRWLQRYMPLGSYNGNEDINIYGRERHQVPLWPSAVCVVFHISLDIARVLFPSLLTGLESTIVAALQPLLEARGMDSIKEFSIGCFSSNSPNCCLNSSSLWQLPDRRQAVVLLTQRPTSWWEWWRETERDDDSSYNGSCYNTVVSASRGFGALRVLQYFTLLYPKPTASYMQWVLDEKETLEVAQFLLAGPSLFTGILMDREVTGVLERAFKEILQNRCVPLDQQYHNEQTDLFQPQVTCTLMRCFILLICWLAFRPEGYSQSLAQNYLGSLLHLAITQQPRQGVQQGGKEDDETVLLGICCHKYFSLVSALIRSLREQCGTRRSSSNLANPSRVNPWRQLRYGERMGRVFAGDDDCTSNTSRSHRSIGSFHSTNTGVETAVAPKEQIPTIRNIINTNISNTSKIIDCDALFSSRELHTLRHNIRELRRVLRVLETDVFKGCEGHLTTDTFGDGSVDVVAGTKRRREEDGPEKETEEEKENVRFNSQNRRCGKGPGVSPYFAHHLFGNPESAIWEWHVECSESSGDDVTETSASSSSSSSGSGRK</sequence>
<dbReference type="EMBL" id="NBCO01000001">
    <property type="protein sequence ID" value="ORC93331.1"/>
    <property type="molecule type" value="Genomic_DNA"/>
</dbReference>
<feature type="region of interest" description="Disordered" evidence="1">
    <location>
        <begin position="925"/>
        <end position="947"/>
    </location>
</feature>
<protein>
    <submittedName>
        <fullName evidence="2">Putative PTP1-interacting protein, 39 kDa</fullName>
    </submittedName>
</protein>
<evidence type="ECO:0000313" key="3">
    <source>
        <dbReference type="Proteomes" id="UP000192257"/>
    </source>
</evidence>
<accession>A0A1X0P920</accession>
<dbReference type="RefSeq" id="XP_028887397.1">
    <property type="nucleotide sequence ID" value="XM_029020889.1"/>
</dbReference>
<feature type="region of interest" description="Disordered" evidence="1">
    <location>
        <begin position="18"/>
        <end position="43"/>
    </location>
</feature>
<comment type="caution">
    <text evidence="2">The sequence shown here is derived from an EMBL/GenBank/DDBJ whole genome shotgun (WGS) entry which is preliminary data.</text>
</comment>
<evidence type="ECO:0000313" key="2">
    <source>
        <dbReference type="EMBL" id="ORC93331.1"/>
    </source>
</evidence>
<dbReference type="GeneID" id="39980669"/>
<evidence type="ECO:0000256" key="1">
    <source>
        <dbReference type="SAM" id="MobiDB-lite"/>
    </source>
</evidence>
<dbReference type="AlphaFoldDB" id="A0A1X0P920"/>
<gene>
    <name evidence="2" type="ORF">TM35_000012080</name>
</gene>
<feature type="compositionally biased region" description="Acidic residues" evidence="1">
    <location>
        <begin position="871"/>
        <end position="881"/>
    </location>
</feature>
<feature type="compositionally biased region" description="Basic and acidic residues" evidence="1">
    <location>
        <begin position="27"/>
        <end position="43"/>
    </location>
</feature>
<feature type="region of interest" description="Disordered" evidence="1">
    <location>
        <begin position="862"/>
        <end position="892"/>
    </location>
</feature>
<keyword evidence="3" id="KW-1185">Reference proteome</keyword>
<reference evidence="2 3" key="1">
    <citation type="submission" date="2017-03" db="EMBL/GenBank/DDBJ databases">
        <title>An alternative strategy for trypanosome survival in the mammalian bloodstream revealed through genome and transcriptome analysis of the ubiquitous bovine parasite Trypanosoma (Megatrypanum) theileri.</title>
        <authorList>
            <person name="Kelly S."/>
            <person name="Ivens A."/>
            <person name="Mott A."/>
            <person name="O'Neill E."/>
            <person name="Emms D."/>
            <person name="Macleod O."/>
            <person name="Voorheis P."/>
            <person name="Matthews J."/>
            <person name="Matthews K."/>
            <person name="Carrington M."/>
        </authorList>
    </citation>
    <scope>NUCLEOTIDE SEQUENCE [LARGE SCALE GENOMIC DNA]</scope>
    <source>
        <strain evidence="2">Edinburgh</strain>
    </source>
</reference>
<organism evidence="2 3">
    <name type="scientific">Trypanosoma theileri</name>
    <dbReference type="NCBI Taxonomy" id="67003"/>
    <lineage>
        <taxon>Eukaryota</taxon>
        <taxon>Discoba</taxon>
        <taxon>Euglenozoa</taxon>
        <taxon>Kinetoplastea</taxon>
        <taxon>Metakinetoplastina</taxon>
        <taxon>Trypanosomatida</taxon>
        <taxon>Trypanosomatidae</taxon>
        <taxon>Trypanosoma</taxon>
    </lineage>
</organism>
<dbReference type="Proteomes" id="UP000192257">
    <property type="component" value="Unassembled WGS sequence"/>
</dbReference>
<dbReference type="OrthoDB" id="251951at2759"/>
<name>A0A1X0P920_9TRYP</name>
<feature type="compositionally biased region" description="Low complexity" evidence="1">
    <location>
        <begin position="934"/>
        <end position="947"/>
    </location>
</feature>
<feature type="region of interest" description="Disordered" evidence="1">
    <location>
        <begin position="138"/>
        <end position="183"/>
    </location>
</feature>
<dbReference type="VEuPathDB" id="TriTrypDB:TM35_000012080"/>
<proteinExistence type="predicted"/>